<gene>
    <name evidence="2" type="ORF">SAMN05444164_4180</name>
</gene>
<dbReference type="Pfam" id="PF13557">
    <property type="entry name" value="Phenol_MetA_deg"/>
    <property type="match status" value="1"/>
</dbReference>
<evidence type="ECO:0000313" key="3">
    <source>
        <dbReference type="Proteomes" id="UP000198992"/>
    </source>
</evidence>
<organism evidence="2 3">
    <name type="scientific">Bradyrhizobium erythrophlei</name>
    <dbReference type="NCBI Taxonomy" id="1437360"/>
    <lineage>
        <taxon>Bacteria</taxon>
        <taxon>Pseudomonadati</taxon>
        <taxon>Pseudomonadota</taxon>
        <taxon>Alphaproteobacteria</taxon>
        <taxon>Hyphomicrobiales</taxon>
        <taxon>Nitrobacteraceae</taxon>
        <taxon>Bradyrhizobium</taxon>
    </lineage>
</organism>
<keyword evidence="1" id="KW-0732">Signal</keyword>
<accession>A0A1H4Z0H1</accession>
<sequence length="307" mass="32439">MYVDWKRWSWALVALLSVPSTPALAGSWIIPGATTGTPAGAVPPPGLYFANTVYYGTGAGPAGTTIASGGESPFFLWVPGWNFLGASYAATIGFPCIEVGIQTPGHTADTYLKGPFNPYINPLTLSWNLGRGLFLAVGEGFYVPVGTAVVNSPSGGLRSGASFETELNISYLANGWILSANNMVGITTPDVAGYKTANYFNSDWTFAHTFGNWKFGAIGYGSGDLESVPLAPGLPHRTTPALQVGVGGLMGYNFGSVELILRATHQLITKGTFADSGKDDTRVWATAIIPIWKGTLETPSRQLIAKY</sequence>
<dbReference type="Proteomes" id="UP000198992">
    <property type="component" value="Unassembled WGS sequence"/>
</dbReference>
<evidence type="ECO:0000313" key="2">
    <source>
        <dbReference type="EMBL" id="SED23633.1"/>
    </source>
</evidence>
<dbReference type="AlphaFoldDB" id="A0A1H4Z0H1"/>
<proteinExistence type="predicted"/>
<feature type="chain" id="PRO_5011702648" evidence="1">
    <location>
        <begin position="26"/>
        <end position="307"/>
    </location>
</feature>
<evidence type="ECO:0000256" key="1">
    <source>
        <dbReference type="SAM" id="SignalP"/>
    </source>
</evidence>
<reference evidence="2 3" key="1">
    <citation type="submission" date="2016-10" db="EMBL/GenBank/DDBJ databases">
        <authorList>
            <person name="de Groot N.N."/>
        </authorList>
    </citation>
    <scope>NUCLEOTIDE SEQUENCE [LARGE SCALE GENOMIC DNA]</scope>
    <source>
        <strain evidence="2 3">MT12</strain>
    </source>
</reference>
<feature type="signal peptide" evidence="1">
    <location>
        <begin position="1"/>
        <end position="25"/>
    </location>
</feature>
<name>A0A1H4Z0H1_9BRAD</name>
<protein>
    <submittedName>
        <fullName evidence="2">Putative MetA-pathway of phenol degradation</fullName>
    </submittedName>
</protein>
<dbReference type="InterPro" id="IPR025737">
    <property type="entry name" value="FApF"/>
</dbReference>
<dbReference type="EMBL" id="FNTH01000001">
    <property type="protein sequence ID" value="SED23633.1"/>
    <property type="molecule type" value="Genomic_DNA"/>
</dbReference>